<evidence type="ECO:0000256" key="5">
    <source>
        <dbReference type="SAM" id="MobiDB-lite"/>
    </source>
</evidence>
<evidence type="ECO:0000256" key="2">
    <source>
        <dbReference type="ARBA" id="ARBA00022741"/>
    </source>
</evidence>
<organism evidence="7 8">
    <name type="scientific">Gigaspora margarita</name>
    <dbReference type="NCBI Taxonomy" id="4874"/>
    <lineage>
        <taxon>Eukaryota</taxon>
        <taxon>Fungi</taxon>
        <taxon>Fungi incertae sedis</taxon>
        <taxon>Mucoromycota</taxon>
        <taxon>Glomeromycotina</taxon>
        <taxon>Glomeromycetes</taxon>
        <taxon>Diversisporales</taxon>
        <taxon>Gigasporaceae</taxon>
        <taxon>Gigaspora</taxon>
    </lineage>
</organism>
<dbReference type="OrthoDB" id="10261027at2759"/>
<evidence type="ECO:0000256" key="1">
    <source>
        <dbReference type="ARBA" id="ARBA00022679"/>
    </source>
</evidence>
<dbReference type="GO" id="GO:0005524">
    <property type="term" value="F:ATP binding"/>
    <property type="evidence" value="ECO:0007669"/>
    <property type="project" value="UniProtKB-KW"/>
</dbReference>
<dbReference type="PANTHER" id="PTHR44329:SF288">
    <property type="entry name" value="MITOGEN-ACTIVATED PROTEIN KINASE KINASE KINASE 20"/>
    <property type="match status" value="1"/>
</dbReference>
<sequence>MQSEQSISPLDTISHSGHDGESRKTWIDMMIKNNNINSINYSEFDHKNSICLATGSSGVIRKTLWKTKERYVVLKQVLSYSIRMEPFEHEELVKEIKAFYSIKNYINDTDHKHVIEFCGISSRASKDLQEEFFLILEYADKGDLQDYLIQNCLEWEHKVIIARHITCGLRFLHKNKILHRDLHTGNVVIKSDNCKFGFRAIITDFGLSRVVSRHSISNQHVKGRTKFTDPIILNRLCETFGEIYSYSSDIYSLGVIMWEISRNDQGIQRMPEGNKCVEALRIIGGKREEPVAGSTQSYVEIYKECWDGNPEKRPDINRVYELIHKDDVISGKEWKDTTKLESTKVNYIGSITFKHIFISYLILDTYTLKNECNETVSDNTTIDHDLKIVMNVSEQSYGDNSESNKLKNGCNEIVSDNTTVEHGLENHPESNKSECNENVSDNATVDHDLENILEVIEQFYDNHPDKLINLIVKVFPAIIFILLCHLLNDLSRHMNPRIYNGLLNIANTKFPKKSTRIVVSAN</sequence>
<dbReference type="GO" id="GO:0004674">
    <property type="term" value="F:protein serine/threonine kinase activity"/>
    <property type="evidence" value="ECO:0007669"/>
    <property type="project" value="TreeGrafter"/>
</dbReference>
<dbReference type="InterPro" id="IPR011009">
    <property type="entry name" value="Kinase-like_dom_sf"/>
</dbReference>
<feature type="compositionally biased region" description="Polar residues" evidence="5">
    <location>
        <begin position="1"/>
        <end position="15"/>
    </location>
</feature>
<feature type="domain" description="Protein kinase" evidence="6">
    <location>
        <begin position="46"/>
        <end position="329"/>
    </location>
</feature>
<comment type="caution">
    <text evidence="7">The sequence shown here is derived from an EMBL/GenBank/DDBJ whole genome shotgun (WGS) entry which is preliminary data.</text>
</comment>
<dbReference type="InterPro" id="IPR001245">
    <property type="entry name" value="Ser-Thr/Tyr_kinase_cat_dom"/>
</dbReference>
<dbReference type="Pfam" id="PF07714">
    <property type="entry name" value="PK_Tyr_Ser-Thr"/>
    <property type="match status" value="1"/>
</dbReference>
<keyword evidence="4" id="KW-0067">ATP-binding</keyword>
<gene>
    <name evidence="7" type="ORF">F8M41_019157</name>
</gene>
<dbReference type="PANTHER" id="PTHR44329">
    <property type="entry name" value="SERINE/THREONINE-PROTEIN KINASE TNNI3K-RELATED"/>
    <property type="match status" value="1"/>
</dbReference>
<dbReference type="Gene3D" id="1.10.510.10">
    <property type="entry name" value="Transferase(Phosphotransferase) domain 1"/>
    <property type="match status" value="1"/>
</dbReference>
<keyword evidence="3 7" id="KW-0418">Kinase</keyword>
<keyword evidence="8" id="KW-1185">Reference proteome</keyword>
<evidence type="ECO:0000313" key="8">
    <source>
        <dbReference type="Proteomes" id="UP000439903"/>
    </source>
</evidence>
<dbReference type="EMBL" id="WTPW01000489">
    <property type="protein sequence ID" value="KAF0506308.1"/>
    <property type="molecule type" value="Genomic_DNA"/>
</dbReference>
<reference evidence="7 8" key="1">
    <citation type="journal article" date="2019" name="Environ. Microbiol.">
        <title>At the nexus of three kingdoms: the genome of the mycorrhizal fungus Gigaspora margarita provides insights into plant, endobacterial and fungal interactions.</title>
        <authorList>
            <person name="Venice F."/>
            <person name="Ghignone S."/>
            <person name="Salvioli di Fossalunga A."/>
            <person name="Amselem J."/>
            <person name="Novero M."/>
            <person name="Xianan X."/>
            <person name="Sedzielewska Toro K."/>
            <person name="Morin E."/>
            <person name="Lipzen A."/>
            <person name="Grigoriev I.V."/>
            <person name="Henrissat B."/>
            <person name="Martin F.M."/>
            <person name="Bonfante P."/>
        </authorList>
    </citation>
    <scope>NUCLEOTIDE SEQUENCE [LARGE SCALE GENOMIC DNA]</scope>
    <source>
        <strain evidence="7 8">BEG34</strain>
    </source>
</reference>
<dbReference type="InterPro" id="IPR000719">
    <property type="entry name" value="Prot_kinase_dom"/>
</dbReference>
<feature type="region of interest" description="Disordered" evidence="5">
    <location>
        <begin position="1"/>
        <end position="20"/>
    </location>
</feature>
<dbReference type="InterPro" id="IPR051681">
    <property type="entry name" value="Ser/Thr_Kinases-Pseudokinases"/>
</dbReference>
<dbReference type="PROSITE" id="PS50011">
    <property type="entry name" value="PROTEIN_KINASE_DOM"/>
    <property type="match status" value="1"/>
</dbReference>
<accession>A0A8H4EKQ9</accession>
<dbReference type="SUPFAM" id="SSF56112">
    <property type="entry name" value="Protein kinase-like (PK-like)"/>
    <property type="match status" value="1"/>
</dbReference>
<protein>
    <submittedName>
        <fullName evidence="7">Calmodulin-dependent protein kinase</fullName>
    </submittedName>
</protein>
<evidence type="ECO:0000313" key="7">
    <source>
        <dbReference type="EMBL" id="KAF0506308.1"/>
    </source>
</evidence>
<evidence type="ECO:0000256" key="3">
    <source>
        <dbReference type="ARBA" id="ARBA00022777"/>
    </source>
</evidence>
<keyword evidence="1" id="KW-0808">Transferase</keyword>
<dbReference type="AlphaFoldDB" id="A0A8H4EKQ9"/>
<evidence type="ECO:0000259" key="6">
    <source>
        <dbReference type="PROSITE" id="PS50011"/>
    </source>
</evidence>
<name>A0A8H4EKQ9_GIGMA</name>
<evidence type="ECO:0000256" key="4">
    <source>
        <dbReference type="ARBA" id="ARBA00022840"/>
    </source>
</evidence>
<keyword evidence="2" id="KW-0547">Nucleotide-binding</keyword>
<dbReference type="Proteomes" id="UP000439903">
    <property type="component" value="Unassembled WGS sequence"/>
</dbReference>
<proteinExistence type="predicted"/>